<sequence length="148" mass="17061">MSEALKIASSHPASVIYPTPVSSPAQPVDLKVLVQELFEQDKKAGSLDKDIKNVKARYHQLILRKSDKTYTDSEILAIKQVHDELTALQDRKAAFQQRKSEIKSFLKELIAPLGGGRWIHETDDFMNPHWEFWLEEEELKYARLKSEL</sequence>
<dbReference type="Proteomes" id="UP001200145">
    <property type="component" value="Unassembled WGS sequence"/>
</dbReference>
<dbReference type="EMBL" id="JAKEVY010000002">
    <property type="protein sequence ID" value="MCF1714581.1"/>
    <property type="molecule type" value="Genomic_DNA"/>
</dbReference>
<keyword evidence="2" id="KW-1185">Reference proteome</keyword>
<evidence type="ECO:0000313" key="2">
    <source>
        <dbReference type="Proteomes" id="UP001200145"/>
    </source>
</evidence>
<organism evidence="1 2">
    <name type="scientific">Flavihumibacter fluminis</name>
    <dbReference type="NCBI Taxonomy" id="2909236"/>
    <lineage>
        <taxon>Bacteria</taxon>
        <taxon>Pseudomonadati</taxon>
        <taxon>Bacteroidota</taxon>
        <taxon>Chitinophagia</taxon>
        <taxon>Chitinophagales</taxon>
        <taxon>Chitinophagaceae</taxon>
        <taxon>Flavihumibacter</taxon>
    </lineage>
</organism>
<name>A0ABS9BIW9_9BACT</name>
<comment type="caution">
    <text evidence="1">The sequence shown here is derived from an EMBL/GenBank/DDBJ whole genome shotgun (WGS) entry which is preliminary data.</text>
</comment>
<evidence type="ECO:0000313" key="1">
    <source>
        <dbReference type="EMBL" id="MCF1714581.1"/>
    </source>
</evidence>
<accession>A0ABS9BIW9</accession>
<protein>
    <submittedName>
        <fullName evidence="1">Uncharacterized protein</fullName>
    </submittedName>
</protein>
<reference evidence="1 2" key="1">
    <citation type="submission" date="2022-01" db="EMBL/GenBank/DDBJ databases">
        <title>Flavihumibacter sp. nov., isolated from sediment of a river.</title>
        <authorList>
            <person name="Liu H."/>
        </authorList>
    </citation>
    <scope>NUCLEOTIDE SEQUENCE [LARGE SCALE GENOMIC DNA]</scope>
    <source>
        <strain evidence="1 2">RY-1</strain>
    </source>
</reference>
<proteinExistence type="predicted"/>
<dbReference type="RefSeq" id="WP_234865377.1">
    <property type="nucleotide sequence ID" value="NZ_JAKEVY010000002.1"/>
</dbReference>
<gene>
    <name evidence="1" type="ORF">L0U88_08090</name>
</gene>